<feature type="compositionally biased region" description="Pro residues" evidence="1">
    <location>
        <begin position="361"/>
        <end position="370"/>
    </location>
</feature>
<keyword evidence="2" id="KW-0472">Membrane</keyword>
<evidence type="ECO:0000256" key="1">
    <source>
        <dbReference type="SAM" id="MobiDB-lite"/>
    </source>
</evidence>
<feature type="compositionally biased region" description="Polar residues" evidence="1">
    <location>
        <begin position="388"/>
        <end position="405"/>
    </location>
</feature>
<dbReference type="Proteomes" id="UP000249723">
    <property type="component" value="Unassembled WGS sequence"/>
</dbReference>
<proteinExistence type="predicted"/>
<protein>
    <submittedName>
        <fullName evidence="3">BZ3500_MvSof-1268-A1-R1_Chr7-1g09170 protein</fullName>
    </submittedName>
</protein>
<keyword evidence="2" id="KW-0812">Transmembrane</keyword>
<keyword evidence="2" id="KW-1133">Transmembrane helix</keyword>
<feature type="compositionally biased region" description="Pro residues" evidence="1">
    <location>
        <begin position="323"/>
        <end position="339"/>
    </location>
</feature>
<gene>
    <name evidence="3" type="ORF">BZ3500_MVSOF-1268-A1-R1_CHR7-1G09170</name>
</gene>
<feature type="compositionally biased region" description="Polar residues" evidence="1">
    <location>
        <begin position="419"/>
        <end position="430"/>
    </location>
</feature>
<dbReference type="EMBL" id="FMWP01000127">
    <property type="protein sequence ID" value="SDA02930.1"/>
    <property type="molecule type" value="Genomic_DNA"/>
</dbReference>
<dbReference type="GO" id="GO:0035838">
    <property type="term" value="C:growing cell tip"/>
    <property type="evidence" value="ECO:0007669"/>
    <property type="project" value="TreeGrafter"/>
</dbReference>
<feature type="region of interest" description="Disordered" evidence="1">
    <location>
        <begin position="388"/>
        <end position="539"/>
    </location>
</feature>
<organism evidence="3 4">
    <name type="scientific">Microbotryum saponariae</name>
    <dbReference type="NCBI Taxonomy" id="289078"/>
    <lineage>
        <taxon>Eukaryota</taxon>
        <taxon>Fungi</taxon>
        <taxon>Dikarya</taxon>
        <taxon>Basidiomycota</taxon>
        <taxon>Pucciniomycotina</taxon>
        <taxon>Microbotryomycetes</taxon>
        <taxon>Microbotryales</taxon>
        <taxon>Microbotryaceae</taxon>
        <taxon>Microbotryum</taxon>
    </lineage>
</organism>
<evidence type="ECO:0000256" key="2">
    <source>
        <dbReference type="SAM" id="Phobius"/>
    </source>
</evidence>
<feature type="compositionally biased region" description="Polar residues" evidence="1">
    <location>
        <begin position="342"/>
        <end position="357"/>
    </location>
</feature>
<feature type="transmembrane region" description="Helical" evidence="2">
    <location>
        <begin position="132"/>
        <end position="155"/>
    </location>
</feature>
<evidence type="ECO:0000313" key="3">
    <source>
        <dbReference type="EMBL" id="SDA02930.1"/>
    </source>
</evidence>
<feature type="region of interest" description="Disordered" evidence="1">
    <location>
        <begin position="202"/>
        <end position="225"/>
    </location>
</feature>
<reference evidence="4" key="1">
    <citation type="submission" date="2016-10" db="EMBL/GenBank/DDBJ databases">
        <authorList>
            <person name="Jeantristanb JTB J.-T."/>
            <person name="Ricardo R."/>
        </authorList>
    </citation>
    <scope>NUCLEOTIDE SEQUENCE [LARGE SCALE GENOMIC DNA]</scope>
</reference>
<dbReference type="Pfam" id="PF06687">
    <property type="entry name" value="SUR7"/>
    <property type="match status" value="1"/>
</dbReference>
<feature type="transmembrane region" description="Helical" evidence="2">
    <location>
        <begin position="96"/>
        <end position="120"/>
    </location>
</feature>
<feature type="transmembrane region" description="Helical" evidence="2">
    <location>
        <begin position="175"/>
        <end position="196"/>
    </location>
</feature>
<dbReference type="STRING" id="289078.A0A2X0L2A4"/>
<accession>A0A2X0L2A4</accession>
<keyword evidence="4" id="KW-1185">Reference proteome</keyword>
<feature type="compositionally biased region" description="Polar residues" evidence="1">
    <location>
        <begin position="475"/>
        <end position="501"/>
    </location>
</feature>
<dbReference type="InterPro" id="IPR009571">
    <property type="entry name" value="SUR7/Rim9-like_fungi"/>
</dbReference>
<feature type="region of interest" description="Disordered" evidence="1">
    <location>
        <begin position="294"/>
        <end position="375"/>
    </location>
</feature>
<dbReference type="GO" id="GO:0005886">
    <property type="term" value="C:plasma membrane"/>
    <property type="evidence" value="ECO:0007669"/>
    <property type="project" value="InterPro"/>
</dbReference>
<dbReference type="OrthoDB" id="3365245at2759"/>
<name>A0A2X0L2A4_9BASI</name>
<dbReference type="AlphaFoldDB" id="A0A2X0L2A4"/>
<feature type="transmembrane region" description="Helical" evidence="2">
    <location>
        <begin position="12"/>
        <end position="31"/>
    </location>
</feature>
<feature type="compositionally biased region" description="Low complexity" evidence="1">
    <location>
        <begin position="511"/>
        <end position="539"/>
    </location>
</feature>
<dbReference type="PANTHER" id="PTHR28013">
    <property type="entry name" value="PROTEIN DCV1-RELATED"/>
    <property type="match status" value="1"/>
</dbReference>
<dbReference type="InterPro" id="IPR051380">
    <property type="entry name" value="pH-response_reg_palI/RIM9"/>
</dbReference>
<evidence type="ECO:0000313" key="4">
    <source>
        <dbReference type="Proteomes" id="UP000249723"/>
    </source>
</evidence>
<sequence>MSCIRPATPGTVVVLAGTVLLALVSVSVPILKPFYFLKAEVASNEIILGVWGYCSGSNCTQPKLGYALDLAQVFGYSGVDGIALTESIPNALVKGLTYVLVLHPIAAVFGATSVLLGLLAHIRGFGGTCWTTFFASLGASTALLAFAIDMALFLIAKKRISSSSVGGAASLGAALWMTLAGGLLLMVSGCFFGCGGRMVNDRASRREDSEKNRPGPDPAYGEHMRNSAYRQQQYNTRNGGNNLPTFAEFHNSEVIPLNQMGEKNDFDDDVNDVGYVGRAPYRREMSGGAAVAGVGQGYGRRNDGPVLAGGGPTSPQRYNNPSAYPPPPRRTTTASPPPAQYGGTTEPFQSMSASNGKLTKPPRPPSPPTPQENFHPSQAYAAFVTRPPSTVVTGTPEPSSPTGGNNFHGPRDIAYEPMSSASPAPGQNQYGGYHHQATHQPTYGGNNDLAQVAPQHTGPAPSYNTYQPDYAQHMPTHQEQQHYGSQPQHQGYDTYAPQHQYNYDAPVQHGYDSTPQQQQSYQYGGPQYDQYQPHQQTRY</sequence>
<dbReference type="GO" id="GO:0032153">
    <property type="term" value="C:cell division site"/>
    <property type="evidence" value="ECO:0007669"/>
    <property type="project" value="TreeGrafter"/>
</dbReference>
<dbReference type="PANTHER" id="PTHR28013:SF4">
    <property type="entry name" value="MARVEL DOMAIN-CONTAINING PROTEIN"/>
    <property type="match status" value="1"/>
</dbReference>
<feature type="compositionally biased region" description="Polar residues" evidence="1">
    <location>
        <begin position="438"/>
        <end position="449"/>
    </location>
</feature>